<dbReference type="InterPro" id="IPR024370">
    <property type="entry name" value="PBP_domain"/>
</dbReference>
<evidence type="ECO:0000313" key="5">
    <source>
        <dbReference type="Proteomes" id="UP001595851"/>
    </source>
</evidence>
<feature type="transmembrane region" description="Helical" evidence="2">
    <location>
        <begin position="241"/>
        <end position="259"/>
    </location>
</feature>
<organism evidence="4 5">
    <name type="scientific">Nonomuraea purpurea</name>
    <dbReference type="NCBI Taxonomy" id="1849276"/>
    <lineage>
        <taxon>Bacteria</taxon>
        <taxon>Bacillati</taxon>
        <taxon>Actinomycetota</taxon>
        <taxon>Actinomycetes</taxon>
        <taxon>Streptosporangiales</taxon>
        <taxon>Streptosporangiaceae</taxon>
        <taxon>Nonomuraea</taxon>
    </lineage>
</organism>
<dbReference type="InterPro" id="IPR050811">
    <property type="entry name" value="Phosphate_ABC_transporter"/>
</dbReference>
<accession>A0ABV8GJB6</accession>
<keyword evidence="2" id="KW-0472">Membrane</keyword>
<feature type="transmembrane region" description="Helical" evidence="2">
    <location>
        <begin position="13"/>
        <end position="33"/>
    </location>
</feature>
<evidence type="ECO:0000256" key="1">
    <source>
        <dbReference type="ARBA" id="ARBA00022729"/>
    </source>
</evidence>
<dbReference type="SUPFAM" id="SSF53850">
    <property type="entry name" value="Periplasmic binding protein-like II"/>
    <property type="match status" value="1"/>
</dbReference>
<evidence type="ECO:0000256" key="2">
    <source>
        <dbReference type="SAM" id="Phobius"/>
    </source>
</evidence>
<reference evidence="5" key="1">
    <citation type="journal article" date="2019" name="Int. J. Syst. Evol. Microbiol.">
        <title>The Global Catalogue of Microorganisms (GCM) 10K type strain sequencing project: providing services to taxonomists for standard genome sequencing and annotation.</title>
        <authorList>
            <consortium name="The Broad Institute Genomics Platform"/>
            <consortium name="The Broad Institute Genome Sequencing Center for Infectious Disease"/>
            <person name="Wu L."/>
            <person name="Ma J."/>
        </authorList>
    </citation>
    <scope>NUCLEOTIDE SEQUENCE [LARGE SCALE GENOMIC DNA]</scope>
    <source>
        <strain evidence="5">TBRC 1276</strain>
    </source>
</reference>
<gene>
    <name evidence="4" type="ORF">ACFOY2_42940</name>
</gene>
<keyword evidence="2" id="KW-1133">Transmembrane helix</keyword>
<dbReference type="Gene3D" id="3.40.190.10">
    <property type="entry name" value="Periplasmic binding protein-like II"/>
    <property type="match status" value="2"/>
</dbReference>
<name>A0ABV8GJB6_9ACTN</name>
<sequence>MALLELLGQLVDFLGGVGPVLFGIVLLIAAPFFDRLVVRRKRISFRVLYNSKIGVGPEGLSDSNDPAEATPPQLLQVARLLERMSIVVIRLRNSGSYDIDADDFEKPLSFRFGGRVVWNARVSEATTDQLRAKLREGLRFFPEDDNPDRDTLVTVRERLTVRMARWLGGGPSVPDSAEPLWHGVRLDGLKLKRGEKAKLVVVLRESGRGEITKVVEHAGKLKDAGMIKDEGENRRITLPRVSAGLVIVLSAVLVLSQLGQPQDRTIACASGDLRVVGSSVVMPTMKAIARDYADACGNARITTEATGSVEGTRAALQSAKNDVIALSDGKSGLHDQLHSEKLATVVFYVVVNSGVGLTTITREDLHRINAGEVTDWKQLRDGPSLPIRIISRGPESGTRQLYEHRVLGTGENVLSSDECREKDRNPGAPVIRCERGDNAEVIQQVATVPGAIGYADALSIADQRKAGAITALTLDGKAFDPADAAKAGYPFWTVEYLYSHWKPEPGSLAAGFLGFVRTHERAQLRLSESGFLPCTTKQGLAELCVLR</sequence>
<dbReference type="Proteomes" id="UP001595851">
    <property type="component" value="Unassembled WGS sequence"/>
</dbReference>
<feature type="domain" description="PBP" evidence="3">
    <location>
        <begin position="267"/>
        <end position="516"/>
    </location>
</feature>
<evidence type="ECO:0000313" key="4">
    <source>
        <dbReference type="EMBL" id="MFC4014045.1"/>
    </source>
</evidence>
<comment type="caution">
    <text evidence="4">The sequence shown here is derived from an EMBL/GenBank/DDBJ whole genome shotgun (WGS) entry which is preliminary data.</text>
</comment>
<dbReference type="PANTHER" id="PTHR30570:SF1">
    <property type="entry name" value="PHOSPHATE-BINDING PROTEIN PSTS"/>
    <property type="match status" value="1"/>
</dbReference>
<dbReference type="EMBL" id="JBHSBI010000032">
    <property type="protein sequence ID" value="MFC4014045.1"/>
    <property type="molecule type" value="Genomic_DNA"/>
</dbReference>
<protein>
    <submittedName>
        <fullName evidence="4">PstS family phosphate ABC transporter substrate-binding protein</fullName>
    </submittedName>
</protein>
<keyword evidence="2" id="KW-0812">Transmembrane</keyword>
<evidence type="ECO:0000259" key="3">
    <source>
        <dbReference type="Pfam" id="PF12849"/>
    </source>
</evidence>
<proteinExistence type="predicted"/>
<keyword evidence="5" id="KW-1185">Reference proteome</keyword>
<keyword evidence="1" id="KW-0732">Signal</keyword>
<dbReference type="PANTHER" id="PTHR30570">
    <property type="entry name" value="PERIPLASMIC PHOSPHATE BINDING COMPONENT OF PHOSPHATE ABC TRANSPORTER"/>
    <property type="match status" value="1"/>
</dbReference>
<dbReference type="RefSeq" id="WP_379533896.1">
    <property type="nucleotide sequence ID" value="NZ_JBHSBI010000032.1"/>
</dbReference>
<dbReference type="Pfam" id="PF12849">
    <property type="entry name" value="PBP_like_2"/>
    <property type="match status" value="1"/>
</dbReference>